<organism evidence="2 3">
    <name type="scientific">Plesiocystis pacifica SIR-1</name>
    <dbReference type="NCBI Taxonomy" id="391625"/>
    <lineage>
        <taxon>Bacteria</taxon>
        <taxon>Pseudomonadati</taxon>
        <taxon>Myxococcota</taxon>
        <taxon>Polyangia</taxon>
        <taxon>Nannocystales</taxon>
        <taxon>Nannocystaceae</taxon>
        <taxon>Plesiocystis</taxon>
    </lineage>
</organism>
<evidence type="ECO:0000313" key="2">
    <source>
        <dbReference type="EMBL" id="EDM80313.1"/>
    </source>
</evidence>
<sequence>MGGEDSDGTARNGGGPAQGSTARLADKPATTTPERPGPVAVTLAAPVPVVDVAFEASGPCERQCGQVGECIGLDAEVSSRDATLLELQCLGMCEKAPDSDPARERFLACGDAQSQAGQAANPETCPELIACADREWAALAESAAMPELGAVIDGAITCTQACSWIYHCMAFNTPPNTGDLDPMQLEVVNSGCVDLCETISGEDEELENLERAYHCLQSKCTSDAFECLE</sequence>
<gene>
    <name evidence="2" type="ORF">PPSIR1_36722</name>
</gene>
<accession>A6G1P9</accession>
<reference evidence="2 3" key="1">
    <citation type="submission" date="2007-06" db="EMBL/GenBank/DDBJ databases">
        <authorList>
            <person name="Shimkets L."/>
            <person name="Ferriera S."/>
            <person name="Johnson J."/>
            <person name="Kravitz S."/>
            <person name="Beeson K."/>
            <person name="Sutton G."/>
            <person name="Rogers Y.-H."/>
            <person name="Friedman R."/>
            <person name="Frazier M."/>
            <person name="Venter J.C."/>
        </authorList>
    </citation>
    <scope>NUCLEOTIDE SEQUENCE [LARGE SCALE GENOMIC DNA]</scope>
    <source>
        <strain evidence="2 3">SIR-1</strain>
    </source>
</reference>
<keyword evidence="3" id="KW-1185">Reference proteome</keyword>
<evidence type="ECO:0000256" key="1">
    <source>
        <dbReference type="SAM" id="MobiDB-lite"/>
    </source>
</evidence>
<dbReference type="STRING" id="391625.PPSIR1_36722"/>
<dbReference type="Proteomes" id="UP000005801">
    <property type="component" value="Unassembled WGS sequence"/>
</dbReference>
<dbReference type="EMBL" id="ABCS01000012">
    <property type="protein sequence ID" value="EDM80313.1"/>
    <property type="molecule type" value="Genomic_DNA"/>
</dbReference>
<evidence type="ECO:0000313" key="3">
    <source>
        <dbReference type="Proteomes" id="UP000005801"/>
    </source>
</evidence>
<protein>
    <submittedName>
        <fullName evidence="2">Uncharacterized protein</fullName>
    </submittedName>
</protein>
<feature type="region of interest" description="Disordered" evidence="1">
    <location>
        <begin position="1"/>
        <end position="39"/>
    </location>
</feature>
<comment type="caution">
    <text evidence="2">The sequence shown here is derived from an EMBL/GenBank/DDBJ whole genome shotgun (WGS) entry which is preliminary data.</text>
</comment>
<proteinExistence type="predicted"/>
<name>A6G1P9_9BACT</name>
<dbReference type="AlphaFoldDB" id="A6G1P9"/>